<dbReference type="PANTHER" id="PTHR12203:SF35">
    <property type="entry name" value="PROTEIN O-GLUCOSYLTRANSFERASE 1"/>
    <property type="match status" value="1"/>
</dbReference>
<keyword evidence="2" id="KW-0808">Transferase</keyword>
<gene>
    <name evidence="5" type="ORF">SLEP1_g35556</name>
</gene>
<evidence type="ECO:0000259" key="4">
    <source>
        <dbReference type="SMART" id="SM00672"/>
    </source>
</evidence>
<feature type="domain" description="Glycosyl transferase CAP10" evidence="4">
    <location>
        <begin position="182"/>
        <end position="425"/>
    </location>
</feature>
<organism evidence="5 6">
    <name type="scientific">Rubroshorea leprosula</name>
    <dbReference type="NCBI Taxonomy" id="152421"/>
    <lineage>
        <taxon>Eukaryota</taxon>
        <taxon>Viridiplantae</taxon>
        <taxon>Streptophyta</taxon>
        <taxon>Embryophyta</taxon>
        <taxon>Tracheophyta</taxon>
        <taxon>Spermatophyta</taxon>
        <taxon>Magnoliopsida</taxon>
        <taxon>eudicotyledons</taxon>
        <taxon>Gunneridae</taxon>
        <taxon>Pentapetalae</taxon>
        <taxon>rosids</taxon>
        <taxon>malvids</taxon>
        <taxon>Malvales</taxon>
        <taxon>Dipterocarpaceae</taxon>
        <taxon>Rubroshorea</taxon>
    </lineage>
</organism>
<name>A0AAV5KP27_9ROSI</name>
<keyword evidence="6" id="KW-1185">Reference proteome</keyword>
<dbReference type="Pfam" id="PF05686">
    <property type="entry name" value="Glyco_transf_90"/>
    <property type="match status" value="1"/>
</dbReference>
<evidence type="ECO:0000256" key="2">
    <source>
        <dbReference type="ARBA" id="ARBA00022679"/>
    </source>
</evidence>
<dbReference type="SMART" id="SM00672">
    <property type="entry name" value="CAP10"/>
    <property type="match status" value="1"/>
</dbReference>
<comment type="similarity">
    <text evidence="1">Belongs to the glycosyltransferase 90 family.</text>
</comment>
<dbReference type="EMBL" id="BPVZ01000071">
    <property type="protein sequence ID" value="GKV26213.1"/>
    <property type="molecule type" value="Genomic_DNA"/>
</dbReference>
<dbReference type="AlphaFoldDB" id="A0AAV5KP27"/>
<evidence type="ECO:0000256" key="3">
    <source>
        <dbReference type="SAM" id="Phobius"/>
    </source>
</evidence>
<evidence type="ECO:0000256" key="1">
    <source>
        <dbReference type="ARBA" id="ARBA00010118"/>
    </source>
</evidence>
<dbReference type="GO" id="GO:0016740">
    <property type="term" value="F:transferase activity"/>
    <property type="evidence" value="ECO:0007669"/>
    <property type="project" value="UniProtKB-KW"/>
</dbReference>
<comment type="caution">
    <text evidence="5">The sequence shown here is derived from an EMBL/GenBank/DDBJ whole genome shotgun (WGS) entry which is preliminary data.</text>
</comment>
<protein>
    <recommendedName>
        <fullName evidence="4">Glycosyl transferase CAP10 domain-containing protein</fullName>
    </recommendedName>
</protein>
<dbReference type="PANTHER" id="PTHR12203">
    <property type="entry name" value="KDEL LYS-ASP-GLU-LEU CONTAINING - RELATED"/>
    <property type="match status" value="1"/>
</dbReference>
<evidence type="ECO:0000313" key="5">
    <source>
        <dbReference type="EMBL" id="GKV26213.1"/>
    </source>
</evidence>
<accession>A0AAV5KP27</accession>
<sequence>MGGLPRNLPRSPSYVLPCIIALAFLSVSAIFLYKVDDFVSQTKTVAGHNLQPTPWHLFPPRTFSKETRQARAFKIIQCSYLTCRYNTRKDNDTESEQRRLSVSSLRTQKCPGFFNFIHNDLQPWAKTRISKDHVMAAKKYAAFRVVIVGGRLYVDLYYACVQSRLMFTVWGLLQLLRRYPGMVPDVDIMFDCMDKPSINRTEHGSFPLPLFRYCTTDAHFDIPFPDWSFWGWPETNIKPWDEQFREIKKGSQKIKWGKKLPHAFWKGNPDVDSPIRTELLQCNHSRKWGAQILRQNWVEEAKSGYEKSKLSNQCNHQYKIYAEGYAWSVSLKYILSCGSLALIISPQYEDFFSRGLIPKENYWPVSPINLCPSIKFAVDWGHAHPLEAEAMGKRGQDFMENLSMDRVYDYMFHLISEYSKLQDFKPVPPSSALPVCAESLLCLADPLQREYLERETAVPSPAAPCGMEPANGNFVRSWIERKKKTIEDVRVMMEKKAMSHAK</sequence>
<dbReference type="Proteomes" id="UP001054252">
    <property type="component" value="Unassembled WGS sequence"/>
</dbReference>
<feature type="transmembrane region" description="Helical" evidence="3">
    <location>
        <begin position="14"/>
        <end position="33"/>
    </location>
</feature>
<proteinExistence type="inferred from homology"/>
<reference evidence="5 6" key="1">
    <citation type="journal article" date="2021" name="Commun. Biol.">
        <title>The genome of Shorea leprosula (Dipterocarpaceae) highlights the ecological relevance of drought in aseasonal tropical rainforests.</title>
        <authorList>
            <person name="Ng K.K.S."/>
            <person name="Kobayashi M.J."/>
            <person name="Fawcett J.A."/>
            <person name="Hatakeyama M."/>
            <person name="Paape T."/>
            <person name="Ng C.H."/>
            <person name="Ang C.C."/>
            <person name="Tnah L.H."/>
            <person name="Lee C.T."/>
            <person name="Nishiyama T."/>
            <person name="Sese J."/>
            <person name="O'Brien M.J."/>
            <person name="Copetti D."/>
            <person name="Mohd Noor M.I."/>
            <person name="Ong R.C."/>
            <person name="Putra M."/>
            <person name="Sireger I.Z."/>
            <person name="Indrioko S."/>
            <person name="Kosugi Y."/>
            <person name="Izuno A."/>
            <person name="Isagi Y."/>
            <person name="Lee S.L."/>
            <person name="Shimizu K.K."/>
        </authorList>
    </citation>
    <scope>NUCLEOTIDE SEQUENCE [LARGE SCALE GENOMIC DNA]</scope>
    <source>
        <strain evidence="5">214</strain>
    </source>
</reference>
<dbReference type="InterPro" id="IPR006598">
    <property type="entry name" value="CAP10"/>
</dbReference>
<keyword evidence="3" id="KW-0472">Membrane</keyword>
<keyword evidence="3" id="KW-1133">Transmembrane helix</keyword>
<keyword evidence="3" id="KW-0812">Transmembrane</keyword>
<dbReference type="InterPro" id="IPR051091">
    <property type="entry name" value="O-Glucosyltr/Glycosyltrsf_90"/>
</dbReference>
<evidence type="ECO:0000313" key="6">
    <source>
        <dbReference type="Proteomes" id="UP001054252"/>
    </source>
</evidence>